<feature type="signal peptide" evidence="1">
    <location>
        <begin position="1"/>
        <end position="27"/>
    </location>
</feature>
<dbReference type="AlphaFoldDB" id="A0A392P1Z3"/>
<sequence>MDLVFHGCCAAWLSYLWICSDLSNLCAVSGVGEKGQEGRGKKGNRREEAMIGDALIHVK</sequence>
<name>A0A392P1Z3_9FABA</name>
<feature type="chain" id="PRO_5017289393" evidence="1">
    <location>
        <begin position="28"/>
        <end position="59"/>
    </location>
</feature>
<evidence type="ECO:0000256" key="1">
    <source>
        <dbReference type="SAM" id="SignalP"/>
    </source>
</evidence>
<organism evidence="2 3">
    <name type="scientific">Trifolium medium</name>
    <dbReference type="NCBI Taxonomy" id="97028"/>
    <lineage>
        <taxon>Eukaryota</taxon>
        <taxon>Viridiplantae</taxon>
        <taxon>Streptophyta</taxon>
        <taxon>Embryophyta</taxon>
        <taxon>Tracheophyta</taxon>
        <taxon>Spermatophyta</taxon>
        <taxon>Magnoliopsida</taxon>
        <taxon>eudicotyledons</taxon>
        <taxon>Gunneridae</taxon>
        <taxon>Pentapetalae</taxon>
        <taxon>rosids</taxon>
        <taxon>fabids</taxon>
        <taxon>Fabales</taxon>
        <taxon>Fabaceae</taxon>
        <taxon>Papilionoideae</taxon>
        <taxon>50 kb inversion clade</taxon>
        <taxon>NPAAA clade</taxon>
        <taxon>Hologalegina</taxon>
        <taxon>IRL clade</taxon>
        <taxon>Trifolieae</taxon>
        <taxon>Trifolium</taxon>
    </lineage>
</organism>
<keyword evidence="1" id="KW-0732">Signal</keyword>
<keyword evidence="3" id="KW-1185">Reference proteome</keyword>
<evidence type="ECO:0000313" key="3">
    <source>
        <dbReference type="Proteomes" id="UP000265520"/>
    </source>
</evidence>
<protein>
    <submittedName>
        <fullName evidence="2">Uncharacterized protein</fullName>
    </submittedName>
</protein>
<reference evidence="2 3" key="1">
    <citation type="journal article" date="2018" name="Front. Plant Sci.">
        <title>Red Clover (Trifolium pratense) and Zigzag Clover (T. medium) - A Picture of Genomic Similarities and Differences.</title>
        <authorList>
            <person name="Dluhosova J."/>
            <person name="Istvanek J."/>
            <person name="Nedelnik J."/>
            <person name="Repkova J."/>
        </authorList>
    </citation>
    <scope>NUCLEOTIDE SEQUENCE [LARGE SCALE GENOMIC DNA]</scope>
    <source>
        <strain evidence="3">cv. 10/8</strain>
        <tissue evidence="2">Leaf</tissue>
    </source>
</reference>
<proteinExistence type="predicted"/>
<comment type="caution">
    <text evidence="2">The sequence shown here is derived from an EMBL/GenBank/DDBJ whole genome shotgun (WGS) entry which is preliminary data.</text>
</comment>
<dbReference type="EMBL" id="LXQA010056640">
    <property type="protein sequence ID" value="MCI04825.1"/>
    <property type="molecule type" value="Genomic_DNA"/>
</dbReference>
<accession>A0A392P1Z3</accession>
<evidence type="ECO:0000313" key="2">
    <source>
        <dbReference type="EMBL" id="MCI04825.1"/>
    </source>
</evidence>
<dbReference type="Proteomes" id="UP000265520">
    <property type="component" value="Unassembled WGS sequence"/>
</dbReference>